<dbReference type="GO" id="GO:0015562">
    <property type="term" value="F:efflux transmembrane transporter activity"/>
    <property type="evidence" value="ECO:0007669"/>
    <property type="project" value="TreeGrafter"/>
</dbReference>
<dbReference type="EMBL" id="CDMH01000037">
    <property type="protein sequence ID" value="CRF42563.1"/>
    <property type="molecule type" value="Genomic_DNA"/>
</dbReference>
<keyword evidence="5" id="KW-1185">Reference proteome</keyword>
<dbReference type="RefSeq" id="WP_053941186.1">
    <property type="nucleotide sequence ID" value="NZ_BSCV01000001.1"/>
</dbReference>
<feature type="domain" description="CzcB-like barrel-sandwich hybrid" evidence="1">
    <location>
        <begin position="36"/>
        <end position="150"/>
    </location>
</feature>
<protein>
    <submittedName>
        <fullName evidence="2">Membrane fusion protein of RND family multidrug efflux pump</fullName>
    </submittedName>
</protein>
<dbReference type="Gene3D" id="2.40.50.100">
    <property type="match status" value="1"/>
</dbReference>
<organism evidence="2 5">
    <name type="scientific">Helicobacter ailurogastricus</name>
    <dbReference type="NCBI Taxonomy" id="1578720"/>
    <lineage>
        <taxon>Bacteria</taxon>
        <taxon>Pseudomonadati</taxon>
        <taxon>Campylobacterota</taxon>
        <taxon>Epsilonproteobacteria</taxon>
        <taxon>Campylobacterales</taxon>
        <taxon>Helicobacteraceae</taxon>
        <taxon>Helicobacter</taxon>
    </lineage>
</organism>
<dbReference type="STRING" id="1578720.HAL011_10820"/>
<reference evidence="5" key="2">
    <citation type="submission" date="2014-12" db="EMBL/GenBank/DDBJ databases">
        <authorList>
            <person name="Smet A."/>
        </authorList>
    </citation>
    <scope>NUCLEOTIDE SEQUENCE [LARGE SCALE GENOMIC DNA]</scope>
</reference>
<evidence type="ECO:0000313" key="5">
    <source>
        <dbReference type="Proteomes" id="UP000038622"/>
    </source>
</evidence>
<proteinExistence type="predicted"/>
<accession>A0A0K2X5K7</accession>
<evidence type="ECO:0000313" key="4">
    <source>
        <dbReference type="EMBL" id="CRF44583.1"/>
    </source>
</evidence>
<dbReference type="EMBL" id="CDMN01000045">
    <property type="protein sequence ID" value="CRF44583.1"/>
    <property type="molecule type" value="Genomic_DNA"/>
</dbReference>
<reference evidence="6 7" key="3">
    <citation type="submission" date="2014-12" db="EMBL/GenBank/DDBJ databases">
        <authorList>
            <person name="Jaenicke S."/>
        </authorList>
    </citation>
    <scope>NUCLEOTIDE SEQUENCE [LARGE SCALE GENOMIC DNA]</scope>
</reference>
<dbReference type="Proteomes" id="UP000038622">
    <property type="component" value="Unassembled WGS sequence"/>
</dbReference>
<dbReference type="AlphaFoldDB" id="A0A0K2X5K7"/>
<dbReference type="SUPFAM" id="SSF111369">
    <property type="entry name" value="HlyD-like secretion proteins"/>
    <property type="match status" value="1"/>
</dbReference>
<evidence type="ECO:0000313" key="2">
    <source>
        <dbReference type="EMBL" id="CRF41291.1"/>
    </source>
</evidence>
<dbReference type="Gene3D" id="2.40.30.170">
    <property type="match status" value="1"/>
</dbReference>
<dbReference type="OrthoDB" id="5342664at2"/>
<evidence type="ECO:0000313" key="3">
    <source>
        <dbReference type="EMBL" id="CRF42563.1"/>
    </source>
</evidence>
<dbReference type="EMBL" id="CDML01000036">
    <property type="protein sequence ID" value="CRF41291.1"/>
    <property type="molecule type" value="Genomic_DNA"/>
</dbReference>
<dbReference type="PANTHER" id="PTHR30469">
    <property type="entry name" value="MULTIDRUG RESISTANCE PROTEIN MDTA"/>
    <property type="match status" value="1"/>
</dbReference>
<sequence length="231" mass="25878">MKHLLCALLFVAGLGAKEVYAIFNVKALQDANLTLDSAGIVDAIYVDVGSKVKKGEVLLTLYNRDKKSQVDSIIQQYDFMRKQYERYSKIGRSIDKNTLDKYYSDYKKLEYDRNYSQAVVDKTILKAPFDGVIASKNIELGDGMSANSTILFRLVSKGRKMVIEFDSKYLPDVKVGDTFVYSIDGKPEKQKVKITKIYPTIDESTRKVSAEALLPANSPLVPGVFGDGFIQ</sequence>
<evidence type="ECO:0000259" key="1">
    <source>
        <dbReference type="Pfam" id="PF25973"/>
    </source>
</evidence>
<name>A0A0K2X5K7_9HELI</name>
<evidence type="ECO:0000313" key="7">
    <source>
        <dbReference type="Proteomes" id="UP000045175"/>
    </source>
</evidence>
<dbReference type="Proteomes" id="UP000045175">
    <property type="component" value="Unassembled WGS sequence"/>
</dbReference>
<dbReference type="Pfam" id="PF25973">
    <property type="entry name" value="BSH_CzcB"/>
    <property type="match status" value="1"/>
</dbReference>
<reference evidence="2" key="1">
    <citation type="submission" date="2014-12" db="EMBL/GenBank/DDBJ databases">
        <title>Whole genome sequences of four Staphylococcus schleiferi canine isolates.</title>
        <authorList>
            <person name="Misic A.M."/>
            <person name="Cain C."/>
            <person name="Morris D.O."/>
            <person name="Rankin S."/>
            <person name="Beiting D."/>
        </authorList>
    </citation>
    <scope>NUCLEOTIDE SEQUENCE</scope>
    <source>
        <strain evidence="2">ASB11</strain>
        <strain evidence="3">ASB13</strain>
        <strain evidence="4">ASB9</strain>
    </source>
</reference>
<dbReference type="GO" id="GO:1990281">
    <property type="term" value="C:efflux pump complex"/>
    <property type="evidence" value="ECO:0007669"/>
    <property type="project" value="TreeGrafter"/>
</dbReference>
<evidence type="ECO:0000313" key="6">
    <source>
        <dbReference type="Proteomes" id="UP000041394"/>
    </source>
</evidence>
<gene>
    <name evidence="2" type="ORF">HAL011_10820</name>
    <name evidence="3" type="ORF">HAL013_07570</name>
    <name evidence="4" type="ORF">HAL09_11740</name>
</gene>
<dbReference type="Proteomes" id="UP000041394">
    <property type="component" value="Unassembled WGS sequence"/>
</dbReference>
<dbReference type="InterPro" id="IPR058647">
    <property type="entry name" value="BSH_CzcB-like"/>
</dbReference>